<dbReference type="EMBL" id="JABXXQ010000017">
    <property type="protein sequence ID" value="NVN29175.1"/>
    <property type="molecule type" value="Genomic_DNA"/>
</dbReference>
<gene>
    <name evidence="1" type="ORF">FHR90_002399</name>
    <name evidence="2" type="ORF">HUK83_02295</name>
</gene>
<accession>A0A850NPR8</accession>
<dbReference type="EMBL" id="JACHXV010000009">
    <property type="protein sequence ID" value="MBB3174554.1"/>
    <property type="molecule type" value="Genomic_DNA"/>
</dbReference>
<protein>
    <recommendedName>
        <fullName evidence="5">Abi-like protein</fullName>
    </recommendedName>
</protein>
<reference evidence="1 3" key="2">
    <citation type="submission" date="2020-08" db="EMBL/GenBank/DDBJ databases">
        <title>Genomic Encyclopedia of Type Strains, Phase III (KMG-III): the genomes of soil and plant-associated and newly described type strains.</title>
        <authorList>
            <person name="Whitman W."/>
        </authorList>
    </citation>
    <scope>NUCLEOTIDE SEQUENCE [LARGE SCALE GENOMIC DNA]</scope>
    <source>
        <strain evidence="1 3">CECT 8088</strain>
    </source>
</reference>
<evidence type="ECO:0000313" key="2">
    <source>
        <dbReference type="EMBL" id="NVN29175.1"/>
    </source>
</evidence>
<evidence type="ECO:0000313" key="3">
    <source>
        <dbReference type="Proteomes" id="UP000557688"/>
    </source>
</evidence>
<comment type="caution">
    <text evidence="2">The sequence shown here is derived from an EMBL/GenBank/DDBJ whole genome shotgun (WGS) entry which is preliminary data.</text>
</comment>
<organism evidence="2 4">
    <name type="scientific">Endobacter medicaginis</name>
    <dbReference type="NCBI Taxonomy" id="1181271"/>
    <lineage>
        <taxon>Bacteria</taxon>
        <taxon>Pseudomonadati</taxon>
        <taxon>Pseudomonadota</taxon>
        <taxon>Alphaproteobacteria</taxon>
        <taxon>Acetobacterales</taxon>
        <taxon>Acetobacteraceae</taxon>
        <taxon>Endobacter</taxon>
    </lineage>
</organism>
<dbReference type="Proteomes" id="UP000557688">
    <property type="component" value="Unassembled WGS sequence"/>
</dbReference>
<name>A0A850NPR8_9PROT</name>
<proteinExistence type="predicted"/>
<dbReference type="Proteomes" id="UP000565205">
    <property type="component" value="Unassembled WGS sequence"/>
</dbReference>
<dbReference type="AlphaFoldDB" id="A0A850NPR8"/>
<evidence type="ECO:0000313" key="1">
    <source>
        <dbReference type="EMBL" id="MBB3174554.1"/>
    </source>
</evidence>
<evidence type="ECO:0008006" key="5">
    <source>
        <dbReference type="Google" id="ProtNLM"/>
    </source>
</evidence>
<evidence type="ECO:0000313" key="4">
    <source>
        <dbReference type="Proteomes" id="UP000565205"/>
    </source>
</evidence>
<reference evidence="2 4" key="1">
    <citation type="submission" date="2020-06" db="EMBL/GenBank/DDBJ databases">
        <title>Description of novel acetic acid bacteria.</title>
        <authorList>
            <person name="Sombolestani A."/>
        </authorList>
    </citation>
    <scope>NUCLEOTIDE SEQUENCE [LARGE SCALE GENOMIC DNA]</scope>
    <source>
        <strain evidence="2 4">LMG 26838</strain>
    </source>
</reference>
<dbReference type="RefSeq" id="WP_176621904.1">
    <property type="nucleotide sequence ID" value="NZ_JABXXQ010000017.1"/>
</dbReference>
<keyword evidence="3" id="KW-1185">Reference proteome</keyword>
<sequence length="252" mass="28597">MGFTPERLQALEDTLSSTRLAHWQDLVPNQSLQQWRARAQIRIPAGREAAVLLHQWNTALSMAFMASLQIFELALRNKIHAAMTHHAGRPDWWHPAAQHLEPDNARQLEKAIDKLAQVKKKPTTDRIVAELTLGFWVSLTGPGYDNSRVPNLLYWRNCLSRLFTPSLQKPLDRAAVNADLNRIRRLRNNVAHHEPIVTKDLKGEYANILRFARLLCPETAAWMDETSLVPGLLNADWLSVLACSGKMIGRNP</sequence>